<dbReference type="NCBIfam" id="TIGR00996">
    <property type="entry name" value="Mtu_fam_mce"/>
    <property type="match status" value="1"/>
</dbReference>
<accession>A0ABP6GL09</accession>
<organism evidence="5 6">
    <name type="scientific">Actinocorallia aurantiaca</name>
    <dbReference type="NCBI Taxonomy" id="46204"/>
    <lineage>
        <taxon>Bacteria</taxon>
        <taxon>Bacillati</taxon>
        <taxon>Actinomycetota</taxon>
        <taxon>Actinomycetes</taxon>
        <taxon>Streptosporangiales</taxon>
        <taxon>Thermomonosporaceae</taxon>
        <taxon>Actinocorallia</taxon>
    </lineage>
</organism>
<gene>
    <name evidence="5" type="ORF">GCM10010439_25840</name>
</gene>
<keyword evidence="2" id="KW-0812">Transmembrane</keyword>
<dbReference type="Pfam" id="PF11887">
    <property type="entry name" value="Mce4_CUP1"/>
    <property type="match status" value="1"/>
</dbReference>
<dbReference type="Pfam" id="PF02470">
    <property type="entry name" value="MlaD"/>
    <property type="match status" value="1"/>
</dbReference>
<sequence>MNGRRILINVTVFAVLSAVMAVWAVQNVVRFDFVDRPYTIRAEFVSSPGLHENFEVAYLGVGVGEIKSIRLDDEGGKVVTELAIRRGVRLPAALKAAAGRKSAVGEPYVDLSPLPGADLSEPMRPGGMIPKENTSVPVSYGDLFSKVIDGLDAVDPEATKLLWSELAKGLEGREDSLRQIIDGGDELTSTFAERTELIDGLTEDLSKLTRSLAGHKDALGNTIDGSAAIVGPLAALRAEIKELTERAPGYTSRLAAFVEQTDTLVGCSLNSLGAGTLGPLGTRRNLRDLESALGMADQLVLALDDIIRPTGTEYQKAINLAAIIATKGEAPKDFKAPLPQPAVQDVPVCSNGADPFRAVPARNADRKDGDGEESRTDERAAAPAVTPAGTPSTVVARPAAASEPGGPPAWLVYLPPVLALLVLVRVAVRSVPALAWARRRRR</sequence>
<feature type="transmembrane region" description="Helical" evidence="2">
    <location>
        <begin position="410"/>
        <end position="437"/>
    </location>
</feature>
<evidence type="ECO:0000259" key="3">
    <source>
        <dbReference type="Pfam" id="PF02470"/>
    </source>
</evidence>
<evidence type="ECO:0000313" key="5">
    <source>
        <dbReference type="EMBL" id="GAA2725581.1"/>
    </source>
</evidence>
<keyword evidence="2" id="KW-0472">Membrane</keyword>
<dbReference type="RefSeq" id="WP_344450571.1">
    <property type="nucleotide sequence ID" value="NZ_BAAATZ010000009.1"/>
</dbReference>
<dbReference type="EMBL" id="BAAATZ010000009">
    <property type="protein sequence ID" value="GAA2725581.1"/>
    <property type="molecule type" value="Genomic_DNA"/>
</dbReference>
<evidence type="ECO:0008006" key="7">
    <source>
        <dbReference type="Google" id="ProtNLM"/>
    </source>
</evidence>
<dbReference type="Proteomes" id="UP001501842">
    <property type="component" value="Unassembled WGS sequence"/>
</dbReference>
<comment type="caution">
    <text evidence="5">The sequence shown here is derived from an EMBL/GenBank/DDBJ whole genome shotgun (WGS) entry which is preliminary data.</text>
</comment>
<feature type="compositionally biased region" description="Basic and acidic residues" evidence="1">
    <location>
        <begin position="363"/>
        <end position="380"/>
    </location>
</feature>
<dbReference type="PANTHER" id="PTHR33371:SF16">
    <property type="entry name" value="MCE-FAMILY PROTEIN MCE3F"/>
    <property type="match status" value="1"/>
</dbReference>
<dbReference type="InterPro" id="IPR003399">
    <property type="entry name" value="Mce/MlaD"/>
</dbReference>
<reference evidence="6" key="1">
    <citation type="journal article" date="2019" name="Int. J. Syst. Evol. Microbiol.">
        <title>The Global Catalogue of Microorganisms (GCM) 10K type strain sequencing project: providing services to taxonomists for standard genome sequencing and annotation.</title>
        <authorList>
            <consortium name="The Broad Institute Genomics Platform"/>
            <consortium name="The Broad Institute Genome Sequencing Center for Infectious Disease"/>
            <person name="Wu L."/>
            <person name="Ma J."/>
        </authorList>
    </citation>
    <scope>NUCLEOTIDE SEQUENCE [LARGE SCALE GENOMIC DNA]</scope>
    <source>
        <strain evidence="6">JCM 8201</strain>
    </source>
</reference>
<protein>
    <recommendedName>
        <fullName evidence="7">Phospholipid/cholesterol/gamma-HCH transport system substrate-binding protein</fullName>
    </recommendedName>
</protein>
<evidence type="ECO:0000313" key="6">
    <source>
        <dbReference type="Proteomes" id="UP001501842"/>
    </source>
</evidence>
<dbReference type="InterPro" id="IPR052336">
    <property type="entry name" value="MlaD_Phospholipid_Transporter"/>
</dbReference>
<evidence type="ECO:0000256" key="2">
    <source>
        <dbReference type="SAM" id="Phobius"/>
    </source>
</evidence>
<evidence type="ECO:0000256" key="1">
    <source>
        <dbReference type="SAM" id="MobiDB-lite"/>
    </source>
</evidence>
<name>A0ABP6GL09_9ACTN</name>
<dbReference type="InterPro" id="IPR024516">
    <property type="entry name" value="Mce_C"/>
</dbReference>
<keyword evidence="6" id="KW-1185">Reference proteome</keyword>
<feature type="domain" description="Mammalian cell entry C-terminal" evidence="4">
    <location>
        <begin position="121"/>
        <end position="261"/>
    </location>
</feature>
<evidence type="ECO:0000259" key="4">
    <source>
        <dbReference type="Pfam" id="PF11887"/>
    </source>
</evidence>
<dbReference type="InterPro" id="IPR005693">
    <property type="entry name" value="Mce"/>
</dbReference>
<proteinExistence type="predicted"/>
<feature type="domain" description="Mce/MlaD" evidence="3">
    <location>
        <begin position="36"/>
        <end position="113"/>
    </location>
</feature>
<dbReference type="PANTHER" id="PTHR33371">
    <property type="entry name" value="INTERMEMBRANE PHOSPHOLIPID TRANSPORT SYSTEM BINDING PROTEIN MLAD-RELATED"/>
    <property type="match status" value="1"/>
</dbReference>
<feature type="compositionally biased region" description="Low complexity" evidence="1">
    <location>
        <begin position="381"/>
        <end position="401"/>
    </location>
</feature>
<feature type="region of interest" description="Disordered" evidence="1">
    <location>
        <begin position="354"/>
        <end position="401"/>
    </location>
</feature>
<keyword evidence="2" id="KW-1133">Transmembrane helix</keyword>